<dbReference type="PANTHER" id="PTHR43611:SF3">
    <property type="entry name" value="FLAVIN MONONUCLEOTIDE HYDROLASE 1, CHLOROPLATIC"/>
    <property type="match status" value="1"/>
</dbReference>
<dbReference type="CDD" id="cd02603">
    <property type="entry name" value="HAD_sEH-N_like"/>
    <property type="match status" value="1"/>
</dbReference>
<dbReference type="EMBL" id="DTGT01000264">
    <property type="protein sequence ID" value="HGH61311.1"/>
    <property type="molecule type" value="Genomic_DNA"/>
</dbReference>
<dbReference type="Pfam" id="PF00702">
    <property type="entry name" value="Hydrolase"/>
    <property type="match status" value="1"/>
</dbReference>
<evidence type="ECO:0000313" key="1">
    <source>
        <dbReference type="EMBL" id="HGH61311.1"/>
    </source>
</evidence>
<dbReference type="SFLD" id="SFLDG01129">
    <property type="entry name" value="C1.5:_HAD__Beta-PGM__Phosphata"/>
    <property type="match status" value="1"/>
</dbReference>
<dbReference type="InterPro" id="IPR006439">
    <property type="entry name" value="HAD-SF_hydro_IA"/>
</dbReference>
<dbReference type="InterPro" id="IPR023214">
    <property type="entry name" value="HAD_sf"/>
</dbReference>
<dbReference type="SFLD" id="SFLDS00003">
    <property type="entry name" value="Haloacid_Dehalogenase"/>
    <property type="match status" value="1"/>
</dbReference>
<proteinExistence type="predicted"/>
<comment type="caution">
    <text evidence="1">The sequence shown here is derived from an EMBL/GenBank/DDBJ whole genome shotgun (WGS) entry which is preliminary data.</text>
</comment>
<dbReference type="Gene3D" id="1.10.150.240">
    <property type="entry name" value="Putative phosphatase, domain 2"/>
    <property type="match status" value="1"/>
</dbReference>
<dbReference type="InterPro" id="IPR036412">
    <property type="entry name" value="HAD-like_sf"/>
</dbReference>
<dbReference type="InterPro" id="IPR023198">
    <property type="entry name" value="PGP-like_dom2"/>
</dbReference>
<dbReference type="Gene3D" id="3.40.50.1000">
    <property type="entry name" value="HAD superfamily/HAD-like"/>
    <property type="match status" value="1"/>
</dbReference>
<protein>
    <submittedName>
        <fullName evidence="1">HAD family phosphatase</fullName>
    </submittedName>
</protein>
<organism evidence="1">
    <name type="scientific">Desulfomonile tiedjei</name>
    <dbReference type="NCBI Taxonomy" id="2358"/>
    <lineage>
        <taxon>Bacteria</taxon>
        <taxon>Pseudomonadati</taxon>
        <taxon>Thermodesulfobacteriota</taxon>
        <taxon>Desulfomonilia</taxon>
        <taxon>Desulfomonilales</taxon>
        <taxon>Desulfomonilaceae</taxon>
        <taxon>Desulfomonile</taxon>
    </lineage>
</organism>
<gene>
    <name evidence="1" type="ORF">ENV54_08445</name>
</gene>
<dbReference type="PANTHER" id="PTHR43611">
    <property type="entry name" value="ALPHA-D-GLUCOSE 1-PHOSPHATE PHOSPHATASE"/>
    <property type="match status" value="1"/>
</dbReference>
<name>A0A7C4EU63_9BACT</name>
<dbReference type="SUPFAM" id="SSF56784">
    <property type="entry name" value="HAD-like"/>
    <property type="match status" value="1"/>
</dbReference>
<accession>A0A7C4EU63</accession>
<sequence length="238" mass="27319">MSPAPCERSTDQAALMSSDMSTISDIIFDLGNVLVPFDWNRAIDRLVSRLPLNLVDMIRRDLQSFKQIFLKRSEELETGRLAFEGFWEYVCGELGTSLSLEEFRIIWCDIFEANEAMIDLGHALATEYRVWLASNTCREHFEWIIHRFPRIRFFRSAALSYELGTMKPARQYYVKALELFDISAASSVFIDDIRENVEGARRVGMHGIVFTGYEQLVEALAKAGVTIPANRRFSREGL</sequence>
<dbReference type="AlphaFoldDB" id="A0A7C4EU63"/>
<dbReference type="NCBIfam" id="TIGR01509">
    <property type="entry name" value="HAD-SF-IA-v3"/>
    <property type="match status" value="1"/>
</dbReference>
<reference evidence="1" key="1">
    <citation type="journal article" date="2020" name="mSystems">
        <title>Genome- and Community-Level Interaction Insights into Carbon Utilization and Element Cycling Functions of Hydrothermarchaeota in Hydrothermal Sediment.</title>
        <authorList>
            <person name="Zhou Z."/>
            <person name="Liu Y."/>
            <person name="Xu W."/>
            <person name="Pan J."/>
            <person name="Luo Z.H."/>
            <person name="Li M."/>
        </authorList>
    </citation>
    <scope>NUCLEOTIDE SEQUENCE [LARGE SCALE GENOMIC DNA]</scope>
    <source>
        <strain evidence="1">SpSt-769</strain>
    </source>
</reference>